<dbReference type="AlphaFoldDB" id="A0A9P9FW01"/>
<reference evidence="1" key="1">
    <citation type="journal article" date="2021" name="Nat. Commun.">
        <title>Genetic determinants of endophytism in the Arabidopsis root mycobiome.</title>
        <authorList>
            <person name="Mesny F."/>
            <person name="Miyauchi S."/>
            <person name="Thiergart T."/>
            <person name="Pickel B."/>
            <person name="Atanasova L."/>
            <person name="Karlsson M."/>
            <person name="Huettel B."/>
            <person name="Barry K.W."/>
            <person name="Haridas S."/>
            <person name="Chen C."/>
            <person name="Bauer D."/>
            <person name="Andreopoulos W."/>
            <person name="Pangilinan J."/>
            <person name="LaButti K."/>
            <person name="Riley R."/>
            <person name="Lipzen A."/>
            <person name="Clum A."/>
            <person name="Drula E."/>
            <person name="Henrissat B."/>
            <person name="Kohler A."/>
            <person name="Grigoriev I.V."/>
            <person name="Martin F.M."/>
            <person name="Hacquard S."/>
        </authorList>
    </citation>
    <scope>NUCLEOTIDE SEQUENCE</scope>
    <source>
        <strain evidence="1">MPI-CAGE-AT-0023</strain>
    </source>
</reference>
<proteinExistence type="predicted"/>
<evidence type="ECO:0000313" key="1">
    <source>
        <dbReference type="EMBL" id="KAH7216968.1"/>
    </source>
</evidence>
<dbReference type="EMBL" id="JAGMUX010000029">
    <property type="protein sequence ID" value="KAH7216968.1"/>
    <property type="molecule type" value="Genomic_DNA"/>
</dbReference>
<protein>
    <submittedName>
        <fullName evidence="1">Uncharacterized protein</fullName>
    </submittedName>
</protein>
<sequence>MPDGTENPKKNTTDLSIEANKASKAYLSYLQDEVQRLKDEEGRDQWMLELVERNELLEKEIQRMAEQIKESSPGKEQEAKK</sequence>
<organism evidence="1 2">
    <name type="scientific">Fusarium redolens</name>
    <dbReference type="NCBI Taxonomy" id="48865"/>
    <lineage>
        <taxon>Eukaryota</taxon>
        <taxon>Fungi</taxon>
        <taxon>Dikarya</taxon>
        <taxon>Ascomycota</taxon>
        <taxon>Pezizomycotina</taxon>
        <taxon>Sordariomycetes</taxon>
        <taxon>Hypocreomycetidae</taxon>
        <taxon>Hypocreales</taxon>
        <taxon>Nectriaceae</taxon>
        <taxon>Fusarium</taxon>
        <taxon>Fusarium redolens species complex</taxon>
    </lineage>
</organism>
<gene>
    <name evidence="1" type="ORF">BKA55DRAFT_697677</name>
</gene>
<accession>A0A9P9FW01</accession>
<evidence type="ECO:0000313" key="2">
    <source>
        <dbReference type="Proteomes" id="UP000720189"/>
    </source>
</evidence>
<dbReference type="Proteomes" id="UP000720189">
    <property type="component" value="Unassembled WGS sequence"/>
</dbReference>
<comment type="caution">
    <text evidence="1">The sequence shown here is derived from an EMBL/GenBank/DDBJ whole genome shotgun (WGS) entry which is preliminary data.</text>
</comment>
<keyword evidence="2" id="KW-1185">Reference proteome</keyword>
<dbReference type="OrthoDB" id="5095773at2759"/>
<dbReference type="GeneID" id="70230373"/>
<name>A0A9P9FW01_FUSRE</name>
<dbReference type="RefSeq" id="XP_046041949.1">
    <property type="nucleotide sequence ID" value="XM_046200419.1"/>
</dbReference>